<feature type="region of interest" description="Disordered" evidence="2">
    <location>
        <begin position="28"/>
        <end position="61"/>
    </location>
</feature>
<sequence length="257" mass="27912">MDKGLVPEAALLAEEARLRAAGLDRVEGAPAGHHHHDDDHDHDHDHHDHDHHDEAAHPYQEDHDAAEQLLSPLRLRGLAVRNLLLAQGVLTAEEIREEIARMDARGPHHGAALVARAWTDAAFATRLAQDAVAAAAELGLDAAGTKLAALFNTAARHHLVVCTLCSCYPRSILGRPPAWYKSRAYRARAVRDPRGILAEFGTTLPPGMELRVHDSNAELRYLVVPARPAGTEGWDAARLATLVTRDSMIGVSLARSP</sequence>
<gene>
    <name evidence="4" type="ORF">HEQ75_05165</name>
</gene>
<keyword evidence="1" id="KW-0479">Metal-binding</keyword>
<organism evidence="4 5">
    <name type="scientific">Falsiroseomonas selenitidurans</name>
    <dbReference type="NCBI Taxonomy" id="2716335"/>
    <lineage>
        <taxon>Bacteria</taxon>
        <taxon>Pseudomonadati</taxon>
        <taxon>Pseudomonadota</taxon>
        <taxon>Alphaproteobacteria</taxon>
        <taxon>Acetobacterales</taxon>
        <taxon>Roseomonadaceae</taxon>
        <taxon>Falsiroseomonas</taxon>
    </lineage>
</organism>
<evidence type="ECO:0000256" key="2">
    <source>
        <dbReference type="SAM" id="MobiDB-lite"/>
    </source>
</evidence>
<comment type="caution">
    <text evidence="4">The sequence shown here is derived from an EMBL/GenBank/DDBJ whole genome shotgun (WGS) entry which is preliminary data.</text>
</comment>
<evidence type="ECO:0000313" key="4">
    <source>
        <dbReference type="EMBL" id="NKC30241.1"/>
    </source>
</evidence>
<dbReference type="Proteomes" id="UP000787635">
    <property type="component" value="Unassembled WGS sequence"/>
</dbReference>
<dbReference type="EMBL" id="JAAVNE010000005">
    <property type="protein sequence ID" value="NKC30241.1"/>
    <property type="molecule type" value="Genomic_DNA"/>
</dbReference>
<accession>A0ABX1DZG0</accession>
<name>A0ABX1DZG0_9PROT</name>
<keyword evidence="5" id="KW-1185">Reference proteome</keyword>
<dbReference type="Pfam" id="PF02979">
    <property type="entry name" value="NHase_alpha"/>
    <property type="match status" value="1"/>
</dbReference>
<evidence type="ECO:0000256" key="1">
    <source>
        <dbReference type="ARBA" id="ARBA00022723"/>
    </source>
</evidence>
<dbReference type="Gene3D" id="3.90.330.10">
    <property type="entry name" value="Nitrile hydratase alpha /Thiocyanate hydrolase gamma"/>
    <property type="match status" value="1"/>
</dbReference>
<feature type="compositionally biased region" description="Basic and acidic residues" evidence="2">
    <location>
        <begin position="35"/>
        <end position="61"/>
    </location>
</feature>
<reference evidence="4 5" key="1">
    <citation type="submission" date="2020-03" db="EMBL/GenBank/DDBJ databases">
        <title>Roseomonas selenitidurans sp. nov. isolated from urban soil.</title>
        <authorList>
            <person name="Liu H."/>
        </authorList>
    </citation>
    <scope>NUCLEOTIDE SEQUENCE [LARGE SCALE GENOMIC DNA]</scope>
    <source>
        <strain evidence="4 5">BU-1</strain>
    </source>
</reference>
<evidence type="ECO:0000313" key="5">
    <source>
        <dbReference type="Proteomes" id="UP000787635"/>
    </source>
</evidence>
<proteinExistence type="predicted"/>
<evidence type="ECO:0000259" key="3">
    <source>
        <dbReference type="Pfam" id="PF02979"/>
    </source>
</evidence>
<dbReference type="InterPro" id="IPR036648">
    <property type="entry name" value="CN_Hdrase_a/SCN_Hdrase_g_sf"/>
</dbReference>
<feature type="domain" description="Nitrile hydratase alpha/Thiocyanate hydrolase gamma" evidence="3">
    <location>
        <begin position="76"/>
        <end position="251"/>
    </location>
</feature>
<protein>
    <submittedName>
        <fullName evidence="4">Nitrile hydratase subunit alpha</fullName>
    </submittedName>
</protein>
<dbReference type="SUPFAM" id="SSF56209">
    <property type="entry name" value="Nitrile hydratase alpha chain"/>
    <property type="match status" value="1"/>
</dbReference>
<dbReference type="InterPro" id="IPR004232">
    <property type="entry name" value="CN_Hdrtase_a/SCN_Hdrlase_g"/>
</dbReference>